<evidence type="ECO:0000256" key="2">
    <source>
        <dbReference type="ARBA" id="ARBA00022840"/>
    </source>
</evidence>
<evidence type="ECO:0000256" key="5">
    <source>
        <dbReference type="ARBA" id="ARBA00023163"/>
    </source>
</evidence>
<dbReference type="SUPFAM" id="SSF52172">
    <property type="entry name" value="CheY-like"/>
    <property type="match status" value="1"/>
</dbReference>
<protein>
    <submittedName>
        <fullName evidence="9">Sigma-54-dependent Fis family transcriptional regulator</fullName>
    </submittedName>
</protein>
<dbReference type="Pfam" id="PF02954">
    <property type="entry name" value="HTH_8"/>
    <property type="match status" value="1"/>
</dbReference>
<keyword evidence="6" id="KW-0597">Phosphoprotein</keyword>
<dbReference type="SMART" id="SM00382">
    <property type="entry name" value="AAA"/>
    <property type="match status" value="1"/>
</dbReference>
<feature type="domain" description="Response regulatory" evidence="8">
    <location>
        <begin position="6"/>
        <end position="125"/>
    </location>
</feature>
<dbReference type="Gene3D" id="3.40.50.2300">
    <property type="match status" value="1"/>
</dbReference>
<gene>
    <name evidence="9" type="ORF">SG35_003980</name>
</gene>
<dbReference type="RefSeq" id="WP_201777772.1">
    <property type="nucleotide sequence ID" value="NZ_CP059735.1"/>
</dbReference>
<dbReference type="InterPro" id="IPR011006">
    <property type="entry name" value="CheY-like_superfamily"/>
</dbReference>
<feature type="domain" description="Sigma-54 factor interaction" evidence="7">
    <location>
        <begin position="156"/>
        <end position="385"/>
    </location>
</feature>
<dbReference type="PROSITE" id="PS50110">
    <property type="entry name" value="RESPONSE_REGULATORY"/>
    <property type="match status" value="1"/>
</dbReference>
<keyword evidence="5" id="KW-0804">Transcription</keyword>
<reference evidence="9 10" key="2">
    <citation type="journal article" date="2022" name="Mar. Drugs">
        <title>Bioassay-Guided Fractionation Leads to the Detection of Cholic Acid Generated by the Rare Thalassomonas sp.</title>
        <authorList>
            <person name="Pheiffer F."/>
            <person name="Schneider Y.K."/>
            <person name="Hansen E.H."/>
            <person name="Andersen J.H."/>
            <person name="Isaksson J."/>
            <person name="Busche T."/>
            <person name="R C."/>
            <person name="Kalinowski J."/>
            <person name="Zyl L.V."/>
            <person name="Trindade M."/>
        </authorList>
    </citation>
    <scope>NUCLEOTIDE SEQUENCE [LARGE SCALE GENOMIC DNA]</scope>
    <source>
        <strain evidence="9 10">A5K-106</strain>
    </source>
</reference>
<dbReference type="GO" id="GO:0005524">
    <property type="term" value="F:ATP binding"/>
    <property type="evidence" value="ECO:0007669"/>
    <property type="project" value="UniProtKB-KW"/>
</dbReference>
<sequence length="483" mass="53243">MKKEGRILIVDDDEDILTAGKLLLKRHFSHVSTCNLPEHIPAFIKDQHFDVILLDMNFGPGESSGAQGFYWLKKILTINPQSIIIMITAHGGVDVAVEAMKLGATDFIAKPWQNEKVIATVSTSVLLGRSRSEARELREANQALVQASNQAGQQNIIGHSGVMQQVHSLIDRCAPTDANVLILGENGTGKELAAREIHNRSLRSNRIFMSVDLGAISETLFESELFGHKKGAFTGAGHDRVGRLKAADGGTLFLDEIGNLPLHLQAKLLTVLEQRQVTPLGANEAISFDVRVVSATNLDKAVLKSPEQFRQDLLFRLNTVEINLPPLRERPDDIEAIAQHYIDTYGKKYHKANQSMSAAALPAIKSYAWPGNIRELRHAIERAVILSQSEQLQPGDFQLEAAAEIAPAPVSVKKAEMAVQDKAATESFSSSPQDLPQELNLEVIEKQTIGQALKKYRYNISHTAKALGLTRAALYRRMEKHDL</sequence>
<dbReference type="FunFam" id="3.40.50.300:FF:000006">
    <property type="entry name" value="DNA-binding transcriptional regulator NtrC"/>
    <property type="match status" value="1"/>
</dbReference>
<dbReference type="GO" id="GO:0043565">
    <property type="term" value="F:sequence-specific DNA binding"/>
    <property type="evidence" value="ECO:0007669"/>
    <property type="project" value="InterPro"/>
</dbReference>
<name>A0AAF0C5N3_9GAMM</name>
<dbReference type="SUPFAM" id="SSF46689">
    <property type="entry name" value="Homeodomain-like"/>
    <property type="match status" value="1"/>
</dbReference>
<keyword evidence="4" id="KW-0238">DNA-binding</keyword>
<dbReference type="PROSITE" id="PS50045">
    <property type="entry name" value="SIGMA54_INTERACT_4"/>
    <property type="match status" value="1"/>
</dbReference>
<keyword evidence="3" id="KW-0805">Transcription regulation</keyword>
<dbReference type="Gene3D" id="1.10.8.60">
    <property type="match status" value="1"/>
</dbReference>
<keyword evidence="1" id="KW-0547">Nucleotide-binding</keyword>
<dbReference type="InterPro" id="IPR002197">
    <property type="entry name" value="HTH_Fis"/>
</dbReference>
<keyword evidence="10" id="KW-1185">Reference proteome</keyword>
<proteinExistence type="predicted"/>
<dbReference type="InterPro" id="IPR002078">
    <property type="entry name" value="Sigma_54_int"/>
</dbReference>
<dbReference type="AlphaFoldDB" id="A0AAF0C5N3"/>
<dbReference type="Proteomes" id="UP000032568">
    <property type="component" value="Chromosome"/>
</dbReference>
<dbReference type="InterPro" id="IPR027417">
    <property type="entry name" value="P-loop_NTPase"/>
</dbReference>
<dbReference type="PROSITE" id="PS00688">
    <property type="entry name" value="SIGMA54_INTERACT_3"/>
    <property type="match status" value="1"/>
</dbReference>
<dbReference type="Pfam" id="PF25601">
    <property type="entry name" value="AAA_lid_14"/>
    <property type="match status" value="1"/>
</dbReference>
<evidence type="ECO:0000256" key="6">
    <source>
        <dbReference type="PROSITE-ProRule" id="PRU00169"/>
    </source>
</evidence>
<dbReference type="Pfam" id="PF00072">
    <property type="entry name" value="Response_reg"/>
    <property type="match status" value="1"/>
</dbReference>
<reference evidence="9 10" key="1">
    <citation type="journal article" date="2015" name="Genome Announc.">
        <title>Draft Genome Sequences of Marine Isolates of Thalassomonas viridans and Thalassomonas actiniarum.</title>
        <authorList>
            <person name="Olonade I."/>
            <person name="van Zyl L.J."/>
            <person name="Trindade M."/>
        </authorList>
    </citation>
    <scope>NUCLEOTIDE SEQUENCE [LARGE SCALE GENOMIC DNA]</scope>
    <source>
        <strain evidence="9 10">A5K-106</strain>
    </source>
</reference>
<dbReference type="EMBL" id="CP059735">
    <property type="protein sequence ID" value="WDE01738.1"/>
    <property type="molecule type" value="Genomic_DNA"/>
</dbReference>
<dbReference type="PRINTS" id="PR01590">
    <property type="entry name" value="HTHFIS"/>
</dbReference>
<dbReference type="PANTHER" id="PTHR32071">
    <property type="entry name" value="TRANSCRIPTIONAL REGULATORY PROTEIN"/>
    <property type="match status" value="1"/>
</dbReference>
<evidence type="ECO:0000256" key="1">
    <source>
        <dbReference type="ARBA" id="ARBA00022741"/>
    </source>
</evidence>
<dbReference type="Gene3D" id="1.10.10.60">
    <property type="entry name" value="Homeodomain-like"/>
    <property type="match status" value="1"/>
</dbReference>
<evidence type="ECO:0000313" key="9">
    <source>
        <dbReference type="EMBL" id="WDE01738.1"/>
    </source>
</evidence>
<keyword evidence="2" id="KW-0067">ATP-binding</keyword>
<dbReference type="InterPro" id="IPR001789">
    <property type="entry name" value="Sig_transdc_resp-reg_receiver"/>
</dbReference>
<dbReference type="InterPro" id="IPR025944">
    <property type="entry name" value="Sigma_54_int_dom_CS"/>
</dbReference>
<dbReference type="PANTHER" id="PTHR32071:SF113">
    <property type="entry name" value="ALGINATE BIOSYNTHESIS TRANSCRIPTIONAL REGULATORY PROTEIN ALGB"/>
    <property type="match status" value="1"/>
</dbReference>
<dbReference type="Gene3D" id="3.40.50.300">
    <property type="entry name" value="P-loop containing nucleotide triphosphate hydrolases"/>
    <property type="match status" value="1"/>
</dbReference>
<dbReference type="GO" id="GO:0006355">
    <property type="term" value="P:regulation of DNA-templated transcription"/>
    <property type="evidence" value="ECO:0007669"/>
    <property type="project" value="InterPro"/>
</dbReference>
<dbReference type="CDD" id="cd00009">
    <property type="entry name" value="AAA"/>
    <property type="match status" value="1"/>
</dbReference>
<evidence type="ECO:0000256" key="3">
    <source>
        <dbReference type="ARBA" id="ARBA00023015"/>
    </source>
</evidence>
<evidence type="ECO:0000313" key="10">
    <source>
        <dbReference type="Proteomes" id="UP000032568"/>
    </source>
</evidence>
<dbReference type="KEGG" id="tact:SG35_003980"/>
<feature type="modified residue" description="4-aspartylphosphate" evidence="6">
    <location>
        <position position="55"/>
    </location>
</feature>
<dbReference type="InterPro" id="IPR025943">
    <property type="entry name" value="Sigma_54_int_dom_ATP-bd_2"/>
</dbReference>
<evidence type="ECO:0000259" key="7">
    <source>
        <dbReference type="PROSITE" id="PS50045"/>
    </source>
</evidence>
<dbReference type="SUPFAM" id="SSF52540">
    <property type="entry name" value="P-loop containing nucleoside triphosphate hydrolases"/>
    <property type="match status" value="1"/>
</dbReference>
<dbReference type="SMART" id="SM00448">
    <property type="entry name" value="REC"/>
    <property type="match status" value="1"/>
</dbReference>
<dbReference type="Pfam" id="PF00158">
    <property type="entry name" value="Sigma54_activat"/>
    <property type="match status" value="1"/>
</dbReference>
<dbReference type="GO" id="GO:0000160">
    <property type="term" value="P:phosphorelay signal transduction system"/>
    <property type="evidence" value="ECO:0007669"/>
    <property type="project" value="InterPro"/>
</dbReference>
<dbReference type="InterPro" id="IPR009057">
    <property type="entry name" value="Homeodomain-like_sf"/>
</dbReference>
<dbReference type="InterPro" id="IPR003593">
    <property type="entry name" value="AAA+_ATPase"/>
</dbReference>
<evidence type="ECO:0000259" key="8">
    <source>
        <dbReference type="PROSITE" id="PS50110"/>
    </source>
</evidence>
<evidence type="ECO:0000256" key="4">
    <source>
        <dbReference type="ARBA" id="ARBA00023125"/>
    </source>
</evidence>
<dbReference type="InterPro" id="IPR058031">
    <property type="entry name" value="AAA_lid_NorR"/>
</dbReference>
<dbReference type="PROSITE" id="PS00676">
    <property type="entry name" value="SIGMA54_INTERACT_2"/>
    <property type="match status" value="1"/>
</dbReference>
<accession>A0AAF0C5N3</accession>
<organism evidence="9 10">
    <name type="scientific">Thalassomonas actiniarum</name>
    <dbReference type="NCBI Taxonomy" id="485447"/>
    <lineage>
        <taxon>Bacteria</taxon>
        <taxon>Pseudomonadati</taxon>
        <taxon>Pseudomonadota</taxon>
        <taxon>Gammaproteobacteria</taxon>
        <taxon>Alteromonadales</taxon>
        <taxon>Colwelliaceae</taxon>
        <taxon>Thalassomonas</taxon>
    </lineage>
</organism>